<reference evidence="1" key="1">
    <citation type="submission" date="2014-11" db="EMBL/GenBank/DDBJ databases">
        <authorList>
            <person name="Otto D Thomas"/>
            <person name="Naeem Raeece"/>
        </authorList>
    </citation>
    <scope>NUCLEOTIDE SEQUENCE</scope>
</reference>
<accession>A0A0G4G051</accession>
<sequence>MNRHGSPPLQEPIADFVALGLPLTSTSRGVGDGFAQKDLGRGVPAVAKLGQRRRTVIHCGESGREAARPFPCSTGGDRLFTILTEPVVSIGAVM</sequence>
<dbReference type="VEuPathDB" id="CryptoDB:Cvel_19495"/>
<gene>
    <name evidence="1" type="ORF">Cvel_19495</name>
</gene>
<protein>
    <submittedName>
        <fullName evidence="1">Uncharacterized protein</fullName>
    </submittedName>
</protein>
<evidence type="ECO:0000313" key="1">
    <source>
        <dbReference type="EMBL" id="CEM20892.1"/>
    </source>
</evidence>
<proteinExistence type="predicted"/>
<dbReference type="EMBL" id="CDMZ01000756">
    <property type="protein sequence ID" value="CEM20892.1"/>
    <property type="molecule type" value="Genomic_DNA"/>
</dbReference>
<name>A0A0G4G051_9ALVE</name>
<dbReference type="AlphaFoldDB" id="A0A0G4G051"/>
<organism evidence="1">
    <name type="scientific">Chromera velia CCMP2878</name>
    <dbReference type="NCBI Taxonomy" id="1169474"/>
    <lineage>
        <taxon>Eukaryota</taxon>
        <taxon>Sar</taxon>
        <taxon>Alveolata</taxon>
        <taxon>Colpodellida</taxon>
        <taxon>Chromeraceae</taxon>
        <taxon>Chromera</taxon>
    </lineage>
</organism>